<dbReference type="InterPro" id="IPR002744">
    <property type="entry name" value="MIP18-like"/>
</dbReference>
<dbReference type="OrthoDB" id="1741334at2759"/>
<dbReference type="EMBL" id="KI913154">
    <property type="protein sequence ID" value="ETV72497.1"/>
    <property type="molecule type" value="Genomic_DNA"/>
</dbReference>
<dbReference type="InterPro" id="IPR000808">
    <property type="entry name" value="Mrp-like_CS"/>
</dbReference>
<dbReference type="AlphaFoldDB" id="W4FYD3"/>
<dbReference type="Gene3D" id="3.30.300.130">
    <property type="entry name" value="Fe-S cluster assembly (FSCA)"/>
    <property type="match status" value="1"/>
</dbReference>
<dbReference type="InterPro" id="IPR027417">
    <property type="entry name" value="P-loop_NTPase"/>
</dbReference>
<evidence type="ECO:0000313" key="9">
    <source>
        <dbReference type="EMBL" id="ETV72497.1"/>
    </source>
</evidence>
<name>W4FYD3_APHAT</name>
<dbReference type="Gene3D" id="3.40.50.300">
    <property type="entry name" value="P-loop containing nucleotide triphosphate hydrolases"/>
    <property type="match status" value="1"/>
</dbReference>
<reference evidence="9" key="1">
    <citation type="submission" date="2013-12" db="EMBL/GenBank/DDBJ databases">
        <title>The Genome Sequence of Aphanomyces astaci APO3.</title>
        <authorList>
            <consortium name="The Broad Institute Genomics Platform"/>
            <person name="Russ C."/>
            <person name="Tyler B."/>
            <person name="van West P."/>
            <person name="Dieguez-Uribeondo J."/>
            <person name="Young S.K."/>
            <person name="Zeng Q."/>
            <person name="Gargeya S."/>
            <person name="Fitzgerald M."/>
            <person name="Abouelleil A."/>
            <person name="Alvarado L."/>
            <person name="Chapman S.B."/>
            <person name="Gainer-Dewar J."/>
            <person name="Goldberg J."/>
            <person name="Griggs A."/>
            <person name="Gujja S."/>
            <person name="Hansen M."/>
            <person name="Howarth C."/>
            <person name="Imamovic A."/>
            <person name="Ireland A."/>
            <person name="Larimer J."/>
            <person name="McCowan C."/>
            <person name="Murphy C."/>
            <person name="Pearson M."/>
            <person name="Poon T.W."/>
            <person name="Priest M."/>
            <person name="Roberts A."/>
            <person name="Saif S."/>
            <person name="Shea T."/>
            <person name="Sykes S."/>
            <person name="Wortman J."/>
            <person name="Nusbaum C."/>
            <person name="Birren B."/>
        </authorList>
    </citation>
    <scope>NUCLEOTIDE SEQUENCE [LARGE SCALE GENOMIC DNA]</scope>
    <source>
        <strain evidence="9">APO3</strain>
    </source>
</reference>
<dbReference type="InterPro" id="IPR038492">
    <property type="entry name" value="GBBH-like_N_sf"/>
</dbReference>
<dbReference type="Pfam" id="PF10609">
    <property type="entry name" value="ParA"/>
    <property type="match status" value="1"/>
</dbReference>
<evidence type="ECO:0000259" key="8">
    <source>
        <dbReference type="Pfam" id="PF06155"/>
    </source>
</evidence>
<dbReference type="VEuPathDB" id="FungiDB:H257_12605"/>
<evidence type="ECO:0000256" key="6">
    <source>
        <dbReference type="ARBA" id="ARBA00024036"/>
    </source>
</evidence>
<dbReference type="InterPro" id="IPR010376">
    <property type="entry name" value="GBBH-like_N"/>
</dbReference>
<protein>
    <recommendedName>
        <fullName evidence="10">Gamma-butyrobetaine hydroxylase-like N-terminal domain-containing protein</fullName>
    </recommendedName>
</protein>
<dbReference type="RefSeq" id="XP_009838179.1">
    <property type="nucleotide sequence ID" value="XM_009839877.1"/>
</dbReference>
<dbReference type="Pfam" id="PF01883">
    <property type="entry name" value="FeS_assembly_P"/>
    <property type="match status" value="1"/>
</dbReference>
<dbReference type="SUPFAM" id="SSF117916">
    <property type="entry name" value="Fe-S cluster assembly (FSCA) domain-like"/>
    <property type="match status" value="1"/>
</dbReference>
<dbReference type="InterPro" id="IPR019591">
    <property type="entry name" value="Mrp/NBP35_ATP-bd"/>
</dbReference>
<feature type="domain" description="MIP18 family-like" evidence="7">
    <location>
        <begin position="34"/>
        <end position="106"/>
    </location>
</feature>
<dbReference type="GO" id="GO:0051539">
    <property type="term" value="F:4 iron, 4 sulfur cluster binding"/>
    <property type="evidence" value="ECO:0007669"/>
    <property type="project" value="TreeGrafter"/>
</dbReference>
<dbReference type="PANTHER" id="PTHR42961:SF2">
    <property type="entry name" value="IRON-SULFUR PROTEIN NUBPL"/>
    <property type="match status" value="1"/>
</dbReference>
<evidence type="ECO:0000256" key="4">
    <source>
        <dbReference type="ARBA" id="ARBA00023004"/>
    </source>
</evidence>
<feature type="domain" description="Gamma-butyrobetaine hydroxylase-like N-terminal" evidence="8">
    <location>
        <begin position="413"/>
        <end position="503"/>
    </location>
</feature>
<dbReference type="PANTHER" id="PTHR42961">
    <property type="entry name" value="IRON-SULFUR PROTEIN NUBPL"/>
    <property type="match status" value="1"/>
</dbReference>
<dbReference type="GO" id="GO:0046872">
    <property type="term" value="F:metal ion binding"/>
    <property type="evidence" value="ECO:0007669"/>
    <property type="project" value="UniProtKB-KW"/>
</dbReference>
<dbReference type="Gene3D" id="3.30.2020.30">
    <property type="match status" value="1"/>
</dbReference>
<gene>
    <name evidence="9" type="ORF">H257_12605</name>
</gene>
<dbReference type="HAMAP" id="MF_02040">
    <property type="entry name" value="Mrp_NBP35"/>
    <property type="match status" value="1"/>
</dbReference>
<dbReference type="SUPFAM" id="SSF52540">
    <property type="entry name" value="P-loop containing nucleoside triphosphate hydrolases"/>
    <property type="match status" value="1"/>
</dbReference>
<evidence type="ECO:0000256" key="2">
    <source>
        <dbReference type="ARBA" id="ARBA00022741"/>
    </source>
</evidence>
<comment type="similarity">
    <text evidence="6">Belongs to the Mrp/NBP35 ATP-binding proteins family.</text>
</comment>
<dbReference type="GO" id="GO:0140663">
    <property type="term" value="F:ATP-dependent FeS chaperone activity"/>
    <property type="evidence" value="ECO:0007669"/>
    <property type="project" value="InterPro"/>
</dbReference>
<keyword evidence="3" id="KW-0067">ATP-binding</keyword>
<evidence type="ECO:0000259" key="7">
    <source>
        <dbReference type="Pfam" id="PF01883"/>
    </source>
</evidence>
<evidence type="ECO:0008006" key="10">
    <source>
        <dbReference type="Google" id="ProtNLM"/>
    </source>
</evidence>
<proteinExistence type="inferred from homology"/>
<dbReference type="InterPro" id="IPR034904">
    <property type="entry name" value="FSCA_dom_sf"/>
</dbReference>
<dbReference type="GeneID" id="20814601"/>
<sequence length="514" mass="55768">MLRCGIMRRAGGVLSSMQHRAMFSISPRQLAAREAEVLQTLKLVKDDLVGQDLITLGRVKNLEISDEHAVSCTIDSPSPVLLQNQEWITQATDRIKALSWVTGANVALSHPTPRNIQATRSSSLANVGNIIAVSSCKGGVGKSTVAVNLAFALKKRGARVGILDADIYGPSLPTMISPPDVAIRKSTVNPHFVRPVEYQGVQCMSFGFVNSKAAPGAGGKGAAVMRGAMVSKVIDQLVLGTEWGVLDYLVIDMPPGTGDIHMSLAQQVAITTAVIVTTPQKLSFVDVEKGISMFEDLKVPTSAVVENMSYFDCVHGHRHYPFGHGYLTTLQSRYSIPHTFQLPMADAMNISVDTGSPVVLSDALPTVTAVYDDLATTVAQECVKLKHLARVAPELLFDKTRGMVLRFFSTDSAEEIVLSPVDLRARCRCAQCIEEFTGKQILDPTTIQEDIRPTAVQRKVYKMDVACSCADDVGLFMLKGNYAFAVVWSDGHSSSLYTFEHLRQLAKEVQDDAA</sequence>
<evidence type="ECO:0000256" key="3">
    <source>
        <dbReference type="ARBA" id="ARBA00022840"/>
    </source>
</evidence>
<dbReference type="STRING" id="112090.W4FYD3"/>
<evidence type="ECO:0000256" key="1">
    <source>
        <dbReference type="ARBA" id="ARBA00022723"/>
    </source>
</evidence>
<keyword evidence="5" id="KW-0411">Iron-sulfur</keyword>
<keyword evidence="1" id="KW-0479">Metal-binding</keyword>
<organism evidence="9">
    <name type="scientific">Aphanomyces astaci</name>
    <name type="common">Crayfish plague agent</name>
    <dbReference type="NCBI Taxonomy" id="112090"/>
    <lineage>
        <taxon>Eukaryota</taxon>
        <taxon>Sar</taxon>
        <taxon>Stramenopiles</taxon>
        <taxon>Oomycota</taxon>
        <taxon>Saprolegniomycetes</taxon>
        <taxon>Saprolegniales</taxon>
        <taxon>Verrucalvaceae</taxon>
        <taxon>Aphanomyces</taxon>
    </lineage>
</organism>
<keyword evidence="2" id="KW-0547">Nucleotide-binding</keyword>
<dbReference type="Pfam" id="PF06155">
    <property type="entry name" value="GBBH-like_N"/>
    <property type="match status" value="1"/>
</dbReference>
<dbReference type="GO" id="GO:0016226">
    <property type="term" value="P:iron-sulfur cluster assembly"/>
    <property type="evidence" value="ECO:0007669"/>
    <property type="project" value="InterPro"/>
</dbReference>
<dbReference type="CDD" id="cd02037">
    <property type="entry name" value="Mrp_NBP35"/>
    <property type="match status" value="1"/>
</dbReference>
<keyword evidence="4" id="KW-0408">Iron</keyword>
<dbReference type="InterPro" id="IPR033756">
    <property type="entry name" value="YlxH/NBP35"/>
</dbReference>
<dbReference type="PROSITE" id="PS01215">
    <property type="entry name" value="MRP"/>
    <property type="match status" value="1"/>
</dbReference>
<dbReference type="GO" id="GO:0005524">
    <property type="term" value="F:ATP binding"/>
    <property type="evidence" value="ECO:0007669"/>
    <property type="project" value="UniProtKB-KW"/>
</dbReference>
<evidence type="ECO:0000256" key="5">
    <source>
        <dbReference type="ARBA" id="ARBA00023014"/>
    </source>
</evidence>
<dbReference type="InterPro" id="IPR044304">
    <property type="entry name" value="NUBPL-like"/>
</dbReference>
<accession>W4FYD3</accession>